<dbReference type="EMBL" id="KI912119">
    <property type="protein sequence ID" value="ETS74861.1"/>
    <property type="molecule type" value="Genomic_DNA"/>
</dbReference>
<evidence type="ECO:0000256" key="9">
    <source>
        <dbReference type="ARBA" id="ARBA00059620"/>
    </source>
</evidence>
<evidence type="ECO:0000313" key="13">
    <source>
        <dbReference type="EMBL" id="ETS74861.1"/>
    </source>
</evidence>
<dbReference type="Pfam" id="PF00106">
    <property type="entry name" value="adh_short"/>
    <property type="match status" value="1"/>
</dbReference>
<keyword evidence="3" id="KW-0812">Transmembrane</keyword>
<evidence type="ECO:0000256" key="5">
    <source>
        <dbReference type="ARBA" id="ARBA00022989"/>
    </source>
</evidence>
<evidence type="ECO:0000256" key="11">
    <source>
        <dbReference type="ARBA" id="ARBA00082544"/>
    </source>
</evidence>
<dbReference type="GeneID" id="19278358"/>
<keyword evidence="8" id="KW-0472">Membrane</keyword>
<dbReference type="Gene3D" id="3.40.50.720">
    <property type="entry name" value="NAD(P)-binding Rossmann-like Domain"/>
    <property type="match status" value="1"/>
</dbReference>
<dbReference type="RefSeq" id="XP_007840117.1">
    <property type="nucleotide sequence ID" value="XM_007841926.1"/>
</dbReference>
<dbReference type="PRINTS" id="PR00080">
    <property type="entry name" value="SDRFAMILY"/>
</dbReference>
<evidence type="ECO:0000313" key="14">
    <source>
        <dbReference type="Proteomes" id="UP000030651"/>
    </source>
</evidence>
<protein>
    <recommendedName>
        <fullName evidence="10">Short-chain dehydrogenase/reductase 3</fullName>
    </recommendedName>
    <alternativeName>
        <fullName evidence="11">Retinal short-chain dehydrogenase/reductase 1</fullName>
    </alternativeName>
</protein>
<dbReference type="AlphaFoldDB" id="W3WPW7"/>
<dbReference type="Proteomes" id="UP000030651">
    <property type="component" value="Unassembled WGS sequence"/>
</dbReference>
<keyword evidence="4" id="KW-0521">NADP</keyword>
<dbReference type="PANTHER" id="PTHR24322:SF736">
    <property type="entry name" value="RETINOL DEHYDROGENASE 10"/>
    <property type="match status" value="1"/>
</dbReference>
<organism evidence="13 14">
    <name type="scientific">Pestalotiopsis fici (strain W106-1 / CGMCC3.15140)</name>
    <dbReference type="NCBI Taxonomy" id="1229662"/>
    <lineage>
        <taxon>Eukaryota</taxon>
        <taxon>Fungi</taxon>
        <taxon>Dikarya</taxon>
        <taxon>Ascomycota</taxon>
        <taxon>Pezizomycotina</taxon>
        <taxon>Sordariomycetes</taxon>
        <taxon>Xylariomycetidae</taxon>
        <taxon>Amphisphaeriales</taxon>
        <taxon>Sporocadaceae</taxon>
        <taxon>Pestalotiopsis</taxon>
    </lineage>
</organism>
<dbReference type="OrthoDB" id="10253736at2759"/>
<evidence type="ECO:0000256" key="8">
    <source>
        <dbReference type="ARBA" id="ARBA00023136"/>
    </source>
</evidence>
<evidence type="ECO:0000256" key="3">
    <source>
        <dbReference type="ARBA" id="ARBA00022692"/>
    </source>
</evidence>
<dbReference type="InterPro" id="IPR036291">
    <property type="entry name" value="NAD(P)-bd_dom_sf"/>
</dbReference>
<keyword evidence="7" id="KW-0443">Lipid metabolism</keyword>
<dbReference type="InParanoid" id="W3WPW7"/>
<comment type="function">
    <text evidence="9">Catalyzes the reduction of all-trans-retinal to all-trans-retinol in the presence of NADPH.</text>
</comment>
<proteinExistence type="inferred from homology"/>
<evidence type="ECO:0000256" key="2">
    <source>
        <dbReference type="ARBA" id="ARBA00006484"/>
    </source>
</evidence>
<keyword evidence="5" id="KW-1133">Transmembrane helix</keyword>
<reference evidence="14" key="1">
    <citation type="journal article" date="2015" name="BMC Genomics">
        <title>Genomic and transcriptomic analysis of the endophytic fungus Pestalotiopsis fici reveals its lifestyle and high potential for synthesis of natural products.</title>
        <authorList>
            <person name="Wang X."/>
            <person name="Zhang X."/>
            <person name="Liu L."/>
            <person name="Xiang M."/>
            <person name="Wang W."/>
            <person name="Sun X."/>
            <person name="Che Y."/>
            <person name="Guo L."/>
            <person name="Liu G."/>
            <person name="Guo L."/>
            <person name="Wang C."/>
            <person name="Yin W.B."/>
            <person name="Stadler M."/>
            <person name="Zhang X."/>
            <person name="Liu X."/>
        </authorList>
    </citation>
    <scope>NUCLEOTIDE SEQUENCE [LARGE SCALE GENOMIC DNA]</scope>
    <source>
        <strain evidence="14">W106-1 / CGMCC3.15140</strain>
    </source>
</reference>
<dbReference type="GO" id="GO:0052650">
    <property type="term" value="F:all-trans-retinol dehydrogenase (NADP+) activity"/>
    <property type="evidence" value="ECO:0007669"/>
    <property type="project" value="UniProtKB-ARBA"/>
</dbReference>
<evidence type="ECO:0000256" key="7">
    <source>
        <dbReference type="ARBA" id="ARBA00023098"/>
    </source>
</evidence>
<evidence type="ECO:0000256" key="1">
    <source>
        <dbReference type="ARBA" id="ARBA00004141"/>
    </source>
</evidence>
<dbReference type="InterPro" id="IPR002347">
    <property type="entry name" value="SDR_fam"/>
</dbReference>
<sequence>MSLNNSIASNVLKKLGDQAGSMKTLVSLVLERLQKAMAKFPRIPGALGLTKVLVAFSAIYTLNKALTHRVVGGRDAKNAFKRGEEIILITGGSSGMGLVMAEMFAKQGIKVAVIDINGPKGTLPAGVKFYQGDVTSPESLHKAAESIRYDLGHPSVIINNAGLLNLGSIINIDPAKVQRLLNVNVTALFLVSKEFLPAMVERNHGHVVTIASMASYVAIAGMVDYAASKAAALAFHEGLTQELKHRYDAPRIRTTVVNPSWVRTPMTAEIARHATIKGPMIEPDTVASAVVKQVISGRGGQLMLPWDISYLASLRGFPIWLQEYFRSTNAGILHWTHV</sequence>
<evidence type="ECO:0000256" key="4">
    <source>
        <dbReference type="ARBA" id="ARBA00022857"/>
    </source>
</evidence>
<dbReference type="OMA" id="RTPMIKM"/>
<dbReference type="SUPFAM" id="SSF51735">
    <property type="entry name" value="NAD(P)-binding Rossmann-fold domains"/>
    <property type="match status" value="1"/>
</dbReference>
<keyword evidence="14" id="KW-1185">Reference proteome</keyword>
<dbReference type="eggNOG" id="KOG1201">
    <property type="taxonomic scope" value="Eukaryota"/>
</dbReference>
<dbReference type="FunFam" id="3.40.50.720:FF:000131">
    <property type="entry name" value="Short-chain dehydrogenase/reductase 3"/>
    <property type="match status" value="1"/>
</dbReference>
<comment type="subcellular location">
    <subcellularLocation>
        <location evidence="1">Membrane</location>
        <topology evidence="1">Multi-pass membrane protein</topology>
    </subcellularLocation>
</comment>
<evidence type="ECO:0000256" key="12">
    <source>
        <dbReference type="RuleBase" id="RU000363"/>
    </source>
</evidence>
<evidence type="ECO:0000256" key="10">
    <source>
        <dbReference type="ARBA" id="ARBA00068717"/>
    </source>
</evidence>
<dbReference type="HOGENOM" id="CLU_010194_5_2_1"/>
<keyword evidence="6" id="KW-0560">Oxidoreductase</keyword>
<dbReference type="PRINTS" id="PR00081">
    <property type="entry name" value="GDHRDH"/>
</dbReference>
<dbReference type="PANTHER" id="PTHR24322">
    <property type="entry name" value="PKSB"/>
    <property type="match status" value="1"/>
</dbReference>
<evidence type="ECO:0000256" key="6">
    <source>
        <dbReference type="ARBA" id="ARBA00023002"/>
    </source>
</evidence>
<dbReference type="KEGG" id="pfy:PFICI_13345"/>
<accession>W3WPW7</accession>
<dbReference type="GO" id="GO:0016020">
    <property type="term" value="C:membrane"/>
    <property type="evidence" value="ECO:0007669"/>
    <property type="project" value="UniProtKB-SubCell"/>
</dbReference>
<name>W3WPW7_PESFW</name>
<comment type="similarity">
    <text evidence="2 12">Belongs to the short-chain dehydrogenases/reductases (SDR) family.</text>
</comment>
<gene>
    <name evidence="13" type="ORF">PFICI_13345</name>
</gene>